<name>A0A2G5HXK5_CERBT</name>
<evidence type="ECO:0000313" key="2">
    <source>
        <dbReference type="Proteomes" id="UP000230605"/>
    </source>
</evidence>
<comment type="caution">
    <text evidence="1">The sequence shown here is derived from an EMBL/GenBank/DDBJ whole genome shotgun (WGS) entry which is preliminary data.</text>
</comment>
<organism evidence="1 2">
    <name type="scientific">Cercospora beticola</name>
    <name type="common">Sugarbeet leaf spot fungus</name>
    <dbReference type="NCBI Taxonomy" id="122368"/>
    <lineage>
        <taxon>Eukaryota</taxon>
        <taxon>Fungi</taxon>
        <taxon>Dikarya</taxon>
        <taxon>Ascomycota</taxon>
        <taxon>Pezizomycotina</taxon>
        <taxon>Dothideomycetes</taxon>
        <taxon>Dothideomycetidae</taxon>
        <taxon>Mycosphaerellales</taxon>
        <taxon>Mycosphaerellaceae</taxon>
        <taxon>Cercospora</taxon>
    </lineage>
</organism>
<evidence type="ECO:0000313" key="1">
    <source>
        <dbReference type="EMBL" id="PIA97275.1"/>
    </source>
</evidence>
<dbReference type="EMBL" id="LKMD01000102">
    <property type="protein sequence ID" value="PIA97275.1"/>
    <property type="molecule type" value="Genomic_DNA"/>
</dbReference>
<sequence length="58" mass="6924">NVYNNNLRGLDLVILPYYDRDLDLRTGLILYSYRFVVLGFGELRGRALIVLLYLDFYY</sequence>
<proteinExistence type="predicted"/>
<protein>
    <submittedName>
        <fullName evidence="1">Uncharacterized protein</fullName>
    </submittedName>
</protein>
<reference evidence="1 2" key="1">
    <citation type="submission" date="2015-10" db="EMBL/GenBank/DDBJ databases">
        <title>The cercosporin biosynthetic gene cluster was horizontally transferred to several fungal lineages and shown to be expanded in Cercospora beticola based on microsynteny with recipient genomes.</title>
        <authorList>
            <person name="De Jonge R."/>
            <person name="Ebert M.K."/>
            <person name="Suttle J.C."/>
            <person name="Jurick Ii W.M."/>
            <person name="Secor G.A."/>
            <person name="Thomma B.P."/>
            <person name="Van De Peer Y."/>
            <person name="Bolton M.D."/>
        </authorList>
    </citation>
    <scope>NUCLEOTIDE SEQUENCE [LARGE SCALE GENOMIC DNA]</scope>
    <source>
        <strain evidence="1 2">09-40</strain>
    </source>
</reference>
<feature type="non-terminal residue" evidence="1">
    <location>
        <position position="1"/>
    </location>
</feature>
<dbReference type="AlphaFoldDB" id="A0A2G5HXK5"/>
<gene>
    <name evidence="1" type="ORF">CB0940_05752</name>
</gene>
<dbReference type="Proteomes" id="UP000230605">
    <property type="component" value="Chromosome 2"/>
</dbReference>
<accession>A0A2G5HXK5</accession>